<dbReference type="Proteomes" id="UP000177117">
    <property type="component" value="Unassembled WGS sequence"/>
</dbReference>
<dbReference type="EMBL" id="MGJD01000002">
    <property type="protein sequence ID" value="OGN01939.1"/>
    <property type="molecule type" value="Genomic_DNA"/>
</dbReference>
<name>A0A1F8EPH9_9BACT</name>
<comment type="caution">
    <text evidence="1">The sequence shown here is derived from an EMBL/GenBank/DDBJ whole genome shotgun (WGS) entry which is preliminary data.</text>
</comment>
<evidence type="ECO:0000313" key="2">
    <source>
        <dbReference type="Proteomes" id="UP000177117"/>
    </source>
</evidence>
<protein>
    <submittedName>
        <fullName evidence="1">Uncharacterized protein</fullName>
    </submittedName>
</protein>
<dbReference type="AlphaFoldDB" id="A0A1F8EPH9"/>
<evidence type="ECO:0000313" key="1">
    <source>
        <dbReference type="EMBL" id="OGN01939.1"/>
    </source>
</evidence>
<gene>
    <name evidence="1" type="ORF">A2650_00055</name>
</gene>
<accession>A0A1F8EPH9</accession>
<organism evidence="1 2">
    <name type="scientific">Candidatus Yanofskybacteria bacterium RIFCSPHIGHO2_01_FULL_41_53</name>
    <dbReference type="NCBI Taxonomy" id="1802663"/>
    <lineage>
        <taxon>Bacteria</taxon>
        <taxon>Candidatus Yanofskyibacteriota</taxon>
    </lineage>
</organism>
<proteinExistence type="predicted"/>
<sequence>MKIAFCEARGLLNDLNDKLGGENGDRWRDKLANMLREATFQTWRKLQIGLLRLVRSYSELLTEDSFRVSEFASQIVKKMKLVKVLTTLELVVVSVAELGFVEGATFAQIIERARQLGLELCPAEVGPALRLAYKDQPKGEWLRIAMEPVAGSDGRLFVFFVGCDDDGLWLRTLWFYPRNVSGPGPRWVFVRKS</sequence>
<reference evidence="1 2" key="1">
    <citation type="journal article" date="2016" name="Nat. Commun.">
        <title>Thousands of microbial genomes shed light on interconnected biogeochemical processes in an aquifer system.</title>
        <authorList>
            <person name="Anantharaman K."/>
            <person name="Brown C.T."/>
            <person name="Hug L.A."/>
            <person name="Sharon I."/>
            <person name="Castelle C.J."/>
            <person name="Probst A.J."/>
            <person name="Thomas B.C."/>
            <person name="Singh A."/>
            <person name="Wilkins M.J."/>
            <person name="Karaoz U."/>
            <person name="Brodie E.L."/>
            <person name="Williams K.H."/>
            <person name="Hubbard S.S."/>
            <person name="Banfield J.F."/>
        </authorList>
    </citation>
    <scope>NUCLEOTIDE SEQUENCE [LARGE SCALE GENOMIC DNA]</scope>
</reference>